<feature type="transmembrane region" description="Helical" evidence="2">
    <location>
        <begin position="113"/>
        <end position="132"/>
    </location>
</feature>
<evidence type="ECO:0000256" key="1">
    <source>
        <dbReference type="SAM" id="MobiDB-lite"/>
    </source>
</evidence>
<dbReference type="Proteomes" id="UP000596660">
    <property type="component" value="Unplaced"/>
</dbReference>
<evidence type="ECO:0000313" key="3">
    <source>
        <dbReference type="EnsemblPlants" id="AUR62041062-RA:cds"/>
    </source>
</evidence>
<feature type="compositionally biased region" description="Acidic residues" evidence="1">
    <location>
        <begin position="234"/>
        <end position="262"/>
    </location>
</feature>
<feature type="region of interest" description="Disordered" evidence="1">
    <location>
        <begin position="214"/>
        <end position="262"/>
    </location>
</feature>
<sequence>MILEIEKEKINPKEKDIIREQKKRKGKGKLIKEVKTTGNENFDAWVPDIGRSVHDITNQGTHCQAESQGAAPQVIKCGGFVDLLRKFKPRTYNIGNAANATDSYKIKYLLAKYLSCYGPVGILSIYVGNYLFMEEYLLAKYLSCYGPACILSIYMMVVIVKEKAKIVGKAPPAHVEMVEIAFDRMHNKIDRWGTAVNQMWRLISNFLADFPIGSSEDDVDKPRRKKGKAKSKEEEDEYSDYDDEDDTGAGDYADNEEEVKSK</sequence>
<keyword evidence="4" id="KW-1185">Reference proteome</keyword>
<protein>
    <submittedName>
        <fullName evidence="3">Uncharacterized protein</fullName>
    </submittedName>
</protein>
<dbReference type="AlphaFoldDB" id="A0A803N639"/>
<dbReference type="Gramene" id="AUR62041062-RA">
    <property type="protein sequence ID" value="AUR62041062-RA:cds"/>
    <property type="gene ID" value="AUR62041062"/>
</dbReference>
<keyword evidence="2" id="KW-0472">Membrane</keyword>
<reference evidence="3" key="2">
    <citation type="submission" date="2021-03" db="UniProtKB">
        <authorList>
            <consortium name="EnsemblPlants"/>
        </authorList>
    </citation>
    <scope>IDENTIFICATION</scope>
</reference>
<dbReference type="EnsemblPlants" id="AUR62041062-RA">
    <property type="protein sequence ID" value="AUR62041062-RA:cds"/>
    <property type="gene ID" value="AUR62041062"/>
</dbReference>
<proteinExistence type="predicted"/>
<keyword evidence="2" id="KW-1133">Transmembrane helix</keyword>
<accession>A0A803N639</accession>
<feature type="transmembrane region" description="Helical" evidence="2">
    <location>
        <begin position="138"/>
        <end position="160"/>
    </location>
</feature>
<reference evidence="3" key="1">
    <citation type="journal article" date="2017" name="Nature">
        <title>The genome of Chenopodium quinoa.</title>
        <authorList>
            <person name="Jarvis D.E."/>
            <person name="Ho Y.S."/>
            <person name="Lightfoot D.J."/>
            <person name="Schmoeckel S.M."/>
            <person name="Li B."/>
            <person name="Borm T.J.A."/>
            <person name="Ohyanagi H."/>
            <person name="Mineta K."/>
            <person name="Michell C.T."/>
            <person name="Saber N."/>
            <person name="Kharbatia N.M."/>
            <person name="Rupper R.R."/>
            <person name="Sharp A.R."/>
            <person name="Dally N."/>
            <person name="Boughton B.A."/>
            <person name="Woo Y.H."/>
            <person name="Gao G."/>
            <person name="Schijlen E.G.W.M."/>
            <person name="Guo X."/>
            <person name="Momin A.A."/>
            <person name="Negrao S."/>
            <person name="Al-Babili S."/>
            <person name="Gehring C."/>
            <person name="Roessner U."/>
            <person name="Jung C."/>
            <person name="Murphy K."/>
            <person name="Arold S.T."/>
            <person name="Gojobori T."/>
            <person name="van der Linden C.G."/>
            <person name="van Loo E.N."/>
            <person name="Jellen E.N."/>
            <person name="Maughan P.J."/>
            <person name="Tester M."/>
        </authorList>
    </citation>
    <scope>NUCLEOTIDE SEQUENCE [LARGE SCALE GENOMIC DNA]</scope>
    <source>
        <strain evidence="3">cv. PI 614886</strain>
    </source>
</reference>
<name>A0A803N639_CHEQI</name>
<organism evidence="3 4">
    <name type="scientific">Chenopodium quinoa</name>
    <name type="common">Quinoa</name>
    <dbReference type="NCBI Taxonomy" id="63459"/>
    <lineage>
        <taxon>Eukaryota</taxon>
        <taxon>Viridiplantae</taxon>
        <taxon>Streptophyta</taxon>
        <taxon>Embryophyta</taxon>
        <taxon>Tracheophyta</taxon>
        <taxon>Spermatophyta</taxon>
        <taxon>Magnoliopsida</taxon>
        <taxon>eudicotyledons</taxon>
        <taxon>Gunneridae</taxon>
        <taxon>Pentapetalae</taxon>
        <taxon>Caryophyllales</taxon>
        <taxon>Chenopodiaceae</taxon>
        <taxon>Chenopodioideae</taxon>
        <taxon>Atripliceae</taxon>
        <taxon>Chenopodium</taxon>
    </lineage>
</organism>
<evidence type="ECO:0000256" key="2">
    <source>
        <dbReference type="SAM" id="Phobius"/>
    </source>
</evidence>
<keyword evidence="2" id="KW-0812">Transmembrane</keyword>
<evidence type="ECO:0000313" key="4">
    <source>
        <dbReference type="Proteomes" id="UP000596660"/>
    </source>
</evidence>